<proteinExistence type="predicted"/>
<dbReference type="RefSeq" id="WP_345884572.1">
    <property type="nucleotide sequence ID" value="NZ_JBDFRB010000005.1"/>
</dbReference>
<feature type="signal peptide" evidence="2">
    <location>
        <begin position="1"/>
        <end position="20"/>
    </location>
</feature>
<dbReference type="InterPro" id="IPR005183">
    <property type="entry name" value="DUF305_CopM-like"/>
</dbReference>
<feature type="region of interest" description="Disordered" evidence="1">
    <location>
        <begin position="27"/>
        <end position="60"/>
    </location>
</feature>
<keyword evidence="5" id="KW-1185">Reference proteome</keyword>
<name>A0ABU9WZ82_9MICC</name>
<evidence type="ECO:0000313" key="5">
    <source>
        <dbReference type="Proteomes" id="UP001422074"/>
    </source>
</evidence>
<dbReference type="PANTHER" id="PTHR36933:SF1">
    <property type="entry name" value="SLL0788 PROTEIN"/>
    <property type="match status" value="1"/>
</dbReference>
<evidence type="ECO:0000256" key="2">
    <source>
        <dbReference type="SAM" id="SignalP"/>
    </source>
</evidence>
<comment type="caution">
    <text evidence="4">The sequence shown here is derived from an EMBL/GenBank/DDBJ whole genome shotgun (WGS) entry which is preliminary data.</text>
</comment>
<feature type="domain" description="DUF305" evidence="3">
    <location>
        <begin position="66"/>
        <end position="210"/>
    </location>
</feature>
<dbReference type="Pfam" id="PF03713">
    <property type="entry name" value="DUF305"/>
    <property type="match status" value="1"/>
</dbReference>
<reference evidence="4 5" key="1">
    <citation type="submission" date="2024-05" db="EMBL/GenBank/DDBJ databases">
        <title>Sinomonas sp. nov., isolated from a waste landfill.</title>
        <authorList>
            <person name="Zhao Y."/>
        </authorList>
    </citation>
    <scope>NUCLEOTIDE SEQUENCE [LARGE SCALE GENOMIC DNA]</scope>
    <source>
        <strain evidence="4 5">CCTCC AB2014300</strain>
    </source>
</reference>
<evidence type="ECO:0000259" key="3">
    <source>
        <dbReference type="Pfam" id="PF03713"/>
    </source>
</evidence>
<accession>A0ABU9WZ82</accession>
<protein>
    <submittedName>
        <fullName evidence="4">DUF305 domain-containing protein</fullName>
    </submittedName>
</protein>
<dbReference type="PROSITE" id="PS51257">
    <property type="entry name" value="PROKAR_LIPOPROTEIN"/>
    <property type="match status" value="1"/>
</dbReference>
<sequence>MNAKTLALPAALAAAVLALAGCSGGDTSGAGTGAAQSPAAGGHGGHSMPMGSPTGSSSQGVFNAEDVMFAQMMIPHHEQAVEMSETVLAKGGLDERVAKLAEQIKAAQAPEIETLRGWLSAWGHPSMMPSESAGHGMDGMMGEADMEQLEAAGGAEASKLFLTQMIEHHEGAVAMAETELDTGANPGAVKLAQSIIDSQTKEIETMRSLLGQL</sequence>
<keyword evidence="2" id="KW-0732">Signal</keyword>
<feature type="chain" id="PRO_5046670426" evidence="2">
    <location>
        <begin position="21"/>
        <end position="213"/>
    </location>
</feature>
<dbReference type="InterPro" id="IPR012347">
    <property type="entry name" value="Ferritin-like"/>
</dbReference>
<dbReference type="Gene3D" id="1.20.1260.10">
    <property type="match status" value="1"/>
</dbReference>
<gene>
    <name evidence="4" type="ORF">ABCQ75_08125</name>
</gene>
<dbReference type="Proteomes" id="UP001422074">
    <property type="component" value="Unassembled WGS sequence"/>
</dbReference>
<dbReference type="PANTHER" id="PTHR36933">
    <property type="entry name" value="SLL0788 PROTEIN"/>
    <property type="match status" value="1"/>
</dbReference>
<evidence type="ECO:0000256" key="1">
    <source>
        <dbReference type="SAM" id="MobiDB-lite"/>
    </source>
</evidence>
<feature type="compositionally biased region" description="Low complexity" evidence="1">
    <location>
        <begin position="33"/>
        <end position="60"/>
    </location>
</feature>
<organism evidence="4 5">
    <name type="scientific">Sinomonas halotolerans</name>
    <dbReference type="NCBI Taxonomy" id="1644133"/>
    <lineage>
        <taxon>Bacteria</taxon>
        <taxon>Bacillati</taxon>
        <taxon>Actinomycetota</taxon>
        <taxon>Actinomycetes</taxon>
        <taxon>Micrococcales</taxon>
        <taxon>Micrococcaceae</taxon>
        <taxon>Sinomonas</taxon>
    </lineage>
</organism>
<dbReference type="EMBL" id="JBDFRB010000005">
    <property type="protein sequence ID" value="MEN2744507.1"/>
    <property type="molecule type" value="Genomic_DNA"/>
</dbReference>
<evidence type="ECO:0000313" key="4">
    <source>
        <dbReference type="EMBL" id="MEN2744507.1"/>
    </source>
</evidence>